<evidence type="ECO:0000256" key="7">
    <source>
        <dbReference type="SAM" id="MobiDB-lite"/>
    </source>
</evidence>
<evidence type="ECO:0000313" key="9">
    <source>
        <dbReference type="Proteomes" id="UP000504604"/>
    </source>
</evidence>
<evidence type="ECO:0000256" key="6">
    <source>
        <dbReference type="ARBA" id="ARBA00024199"/>
    </source>
</evidence>
<comment type="similarity">
    <text evidence="6">Belongs to the SOFL plant protein family.</text>
</comment>
<proteinExistence type="inferred from homology"/>
<dbReference type="AlphaFoldDB" id="A0A6I9SKC4"/>
<accession>A0A6I9SKC4</accession>
<dbReference type="Proteomes" id="UP000504604">
    <property type="component" value="Linkage group LG2"/>
</dbReference>
<protein>
    <submittedName>
        <fullName evidence="10">Uncharacterized protein LOC105155598 isoform X1</fullName>
    </submittedName>
</protein>
<evidence type="ECO:0000256" key="3">
    <source>
        <dbReference type="ARBA" id="ARBA00022712"/>
    </source>
</evidence>
<keyword evidence="9" id="KW-1185">Reference proteome</keyword>
<dbReference type="GO" id="GO:0009691">
    <property type="term" value="P:cytokinin biosynthetic process"/>
    <property type="evidence" value="ECO:0007669"/>
    <property type="project" value="UniProtKB-KW"/>
</dbReference>
<dbReference type="GO" id="GO:0009736">
    <property type="term" value="P:cytokinin-activated signaling pathway"/>
    <property type="evidence" value="ECO:0007669"/>
    <property type="project" value="UniProtKB-KW"/>
</dbReference>
<keyword evidence="4" id="KW-0932">Cytokinin signaling pathway</keyword>
<gene>
    <name evidence="10" type="primary">LOC105155598</name>
</gene>
<dbReference type="GO" id="GO:0005737">
    <property type="term" value="C:cytoplasm"/>
    <property type="evidence" value="ECO:0007669"/>
    <property type="project" value="UniProtKB-SubCell"/>
</dbReference>
<keyword evidence="2" id="KW-0963">Cytoplasm</keyword>
<feature type="domain" description="Mediator complex subunit Med13 N-terminal" evidence="8">
    <location>
        <begin position="91"/>
        <end position="171"/>
    </location>
</feature>
<evidence type="ECO:0000256" key="1">
    <source>
        <dbReference type="ARBA" id="ARBA00004496"/>
    </source>
</evidence>
<reference evidence="10" key="1">
    <citation type="submission" date="2025-08" db="UniProtKB">
        <authorList>
            <consortium name="RefSeq"/>
        </authorList>
    </citation>
    <scope>IDENTIFICATION</scope>
</reference>
<evidence type="ECO:0000256" key="4">
    <source>
        <dbReference type="ARBA" id="ARBA00022864"/>
    </source>
</evidence>
<dbReference type="InParanoid" id="A0A6I9SKC4"/>
<evidence type="ECO:0000256" key="2">
    <source>
        <dbReference type="ARBA" id="ARBA00022490"/>
    </source>
</evidence>
<dbReference type="Pfam" id="PF11597">
    <property type="entry name" value="Med13_N"/>
    <property type="match status" value="1"/>
</dbReference>
<dbReference type="PANTHER" id="PTHR33347">
    <property type="entry name" value="OSJNBA0091C07.3 PROTEIN"/>
    <property type="match status" value="1"/>
</dbReference>
<dbReference type="RefSeq" id="XP_011069794.1">
    <property type="nucleotide sequence ID" value="XM_011071492.2"/>
</dbReference>
<dbReference type="PANTHER" id="PTHR33347:SF34">
    <property type="entry name" value="PROTEIN SOB FIVE-LIKE 6"/>
    <property type="match status" value="1"/>
</dbReference>
<dbReference type="GeneID" id="105155598"/>
<comment type="subcellular location">
    <subcellularLocation>
        <location evidence="1">Cytoplasm</location>
    </subcellularLocation>
</comment>
<keyword evidence="3" id="KW-0203">Cytokinin biosynthesis</keyword>
<dbReference type="InterPro" id="IPR044670">
    <property type="entry name" value="SOFL"/>
</dbReference>
<feature type="region of interest" description="Disordered" evidence="7">
    <location>
        <begin position="41"/>
        <end position="72"/>
    </location>
</feature>
<dbReference type="InterPro" id="IPR021643">
    <property type="entry name" value="Mediator_Med13_N"/>
</dbReference>
<evidence type="ECO:0000259" key="8">
    <source>
        <dbReference type="Pfam" id="PF11597"/>
    </source>
</evidence>
<dbReference type="OrthoDB" id="759087at2759"/>
<evidence type="ECO:0000313" key="10">
    <source>
        <dbReference type="RefSeq" id="XP_011069794.1"/>
    </source>
</evidence>
<name>A0A6I9SKC4_SESIN</name>
<organism evidence="9 10">
    <name type="scientific">Sesamum indicum</name>
    <name type="common">Oriental sesame</name>
    <name type="synonym">Sesamum orientale</name>
    <dbReference type="NCBI Taxonomy" id="4182"/>
    <lineage>
        <taxon>Eukaryota</taxon>
        <taxon>Viridiplantae</taxon>
        <taxon>Streptophyta</taxon>
        <taxon>Embryophyta</taxon>
        <taxon>Tracheophyta</taxon>
        <taxon>Spermatophyta</taxon>
        <taxon>Magnoliopsida</taxon>
        <taxon>eudicotyledons</taxon>
        <taxon>Gunneridae</taxon>
        <taxon>Pentapetalae</taxon>
        <taxon>asterids</taxon>
        <taxon>lamiids</taxon>
        <taxon>Lamiales</taxon>
        <taxon>Pedaliaceae</taxon>
        <taxon>Sesamum</taxon>
    </lineage>
</organism>
<evidence type="ECO:0000256" key="5">
    <source>
        <dbReference type="ARBA" id="ARBA00023242"/>
    </source>
</evidence>
<sequence>MNTSTSGCSSGCESGWTMYLDQLSNSTDPYRRAFVQNYKEKGERVNRQDEEAEDLSMVSDASSGPPHLHEHYTGENQYYGGYACSVPENKTAKSKTKEPRIKKQHNLCLDDTASSSVFHFSQDNVAPPENHNSVKHVPTFSQGESVPRKQFGFFTSSKKGKSSGEYFCEGQEIVEWKKTMV</sequence>
<keyword evidence="5" id="KW-0539">Nucleus</keyword>
<dbReference type="KEGG" id="sind:105155598"/>